<evidence type="ECO:0000313" key="2">
    <source>
        <dbReference type="Proteomes" id="UP000828251"/>
    </source>
</evidence>
<proteinExistence type="predicted"/>
<comment type="caution">
    <text evidence="1">The sequence shown here is derived from an EMBL/GenBank/DDBJ whole genome shotgun (WGS) entry which is preliminary data.</text>
</comment>
<evidence type="ECO:0008006" key="3">
    <source>
        <dbReference type="Google" id="ProtNLM"/>
    </source>
</evidence>
<reference evidence="1 2" key="1">
    <citation type="journal article" date="2021" name="Plant Biotechnol. J.">
        <title>Multi-omics assisted identification of the key and species-specific regulatory components of drought-tolerant mechanisms in Gossypium stocksii.</title>
        <authorList>
            <person name="Yu D."/>
            <person name="Ke L."/>
            <person name="Zhang D."/>
            <person name="Wu Y."/>
            <person name="Sun Y."/>
            <person name="Mei J."/>
            <person name="Sun J."/>
            <person name="Sun Y."/>
        </authorList>
    </citation>
    <scope>NUCLEOTIDE SEQUENCE [LARGE SCALE GENOMIC DNA]</scope>
    <source>
        <strain evidence="2">cv. E1</strain>
        <tissue evidence="1">Leaf</tissue>
    </source>
</reference>
<protein>
    <recommendedName>
        <fullName evidence="3">RNase H type-1 domain-containing protein</fullName>
    </recommendedName>
</protein>
<dbReference type="OrthoDB" id="10572035at2759"/>
<dbReference type="Proteomes" id="UP000828251">
    <property type="component" value="Unassembled WGS sequence"/>
</dbReference>
<gene>
    <name evidence="1" type="ORF">J1N35_002066</name>
</gene>
<dbReference type="EMBL" id="JAIQCV010000001">
    <property type="protein sequence ID" value="KAH1130688.1"/>
    <property type="molecule type" value="Genomic_DNA"/>
</dbReference>
<keyword evidence="2" id="KW-1185">Reference proteome</keyword>
<dbReference type="AlphaFoldDB" id="A0A9D3WL21"/>
<sequence length="60" mass="6314">MAGLIVRDEDGEILASKTAICSDIATLFTVEAHAGLQVARLGILMGLNKLEIMGDSKTVI</sequence>
<evidence type="ECO:0000313" key="1">
    <source>
        <dbReference type="EMBL" id="KAH1130688.1"/>
    </source>
</evidence>
<name>A0A9D3WL21_9ROSI</name>
<accession>A0A9D3WL21</accession>
<organism evidence="1 2">
    <name type="scientific">Gossypium stocksii</name>
    <dbReference type="NCBI Taxonomy" id="47602"/>
    <lineage>
        <taxon>Eukaryota</taxon>
        <taxon>Viridiplantae</taxon>
        <taxon>Streptophyta</taxon>
        <taxon>Embryophyta</taxon>
        <taxon>Tracheophyta</taxon>
        <taxon>Spermatophyta</taxon>
        <taxon>Magnoliopsida</taxon>
        <taxon>eudicotyledons</taxon>
        <taxon>Gunneridae</taxon>
        <taxon>Pentapetalae</taxon>
        <taxon>rosids</taxon>
        <taxon>malvids</taxon>
        <taxon>Malvales</taxon>
        <taxon>Malvaceae</taxon>
        <taxon>Malvoideae</taxon>
        <taxon>Gossypium</taxon>
    </lineage>
</organism>